<dbReference type="EMBL" id="FZMO01000526">
    <property type="protein sequence ID" value="SNQ51092.1"/>
    <property type="molecule type" value="Genomic_DNA"/>
</dbReference>
<gene>
    <name evidence="3" type="ORF">FRACA_600003</name>
</gene>
<evidence type="ECO:0000259" key="2">
    <source>
        <dbReference type="Pfam" id="PF05050"/>
    </source>
</evidence>
<keyword evidence="4" id="KW-1185">Reference proteome</keyword>
<reference evidence="3 4" key="1">
    <citation type="submission" date="2017-06" db="EMBL/GenBank/DDBJ databases">
        <authorList>
            <person name="Kim H.J."/>
            <person name="Triplett B.A."/>
        </authorList>
    </citation>
    <scope>NUCLEOTIDE SEQUENCE [LARGE SCALE GENOMIC DNA]</scope>
    <source>
        <strain evidence="3">FRACA_ARgP5</strain>
    </source>
</reference>
<name>A0A2I2KZJ2_9ACTN</name>
<dbReference type="Pfam" id="PF05050">
    <property type="entry name" value="Methyltransf_21"/>
    <property type="match status" value="1"/>
</dbReference>
<dbReference type="PANTHER" id="PTHR34203:SF15">
    <property type="entry name" value="SLL1173 PROTEIN"/>
    <property type="match status" value="1"/>
</dbReference>
<dbReference type="GO" id="GO:0008168">
    <property type="term" value="F:methyltransferase activity"/>
    <property type="evidence" value="ECO:0007669"/>
    <property type="project" value="UniProtKB-KW"/>
</dbReference>
<sequence>MTRTSQATQLLRDVRRIAAVAGAPTALRFGAAVLGRGPAIRRAGNLIAADMAMATRSHTFRPLRGVAVTLPGTAFGGAREMYCRGVYHALPGYAPAAGEVVIDLGANQGLFSVLAARAGASVIAVEAQRGFAAAFADHAARNGVSNRIRLLHALVGPATGVLADLRTRQAASHWGGDVGVLTMAEVFEAGGVERADLVKIDIEGSEFALFDEPGWLDAVGRIVMEVHTEFGDPRALVDLLLQRGFDATLLDSDLVRTDRLDDAPSGYLYARRRSPIPPASQPQAGEERVDGAAAESGRNSGGPVLAPVAGAPHEPSA</sequence>
<dbReference type="InterPro" id="IPR052514">
    <property type="entry name" value="SAM-dependent_MTase"/>
</dbReference>
<dbReference type="RefSeq" id="WP_101834788.1">
    <property type="nucleotide sequence ID" value="NZ_FZMO01000526.1"/>
</dbReference>
<dbReference type="InterPro" id="IPR006342">
    <property type="entry name" value="FkbM_mtfrase"/>
</dbReference>
<dbReference type="GO" id="GO:0032259">
    <property type="term" value="P:methylation"/>
    <property type="evidence" value="ECO:0007669"/>
    <property type="project" value="UniProtKB-KW"/>
</dbReference>
<dbReference type="InterPro" id="IPR029063">
    <property type="entry name" value="SAM-dependent_MTases_sf"/>
</dbReference>
<dbReference type="Gene3D" id="3.40.50.150">
    <property type="entry name" value="Vaccinia Virus protein VP39"/>
    <property type="match status" value="1"/>
</dbReference>
<protein>
    <submittedName>
        <fullName evidence="3">Methyltransferase FkbM</fullName>
    </submittedName>
</protein>
<evidence type="ECO:0000313" key="3">
    <source>
        <dbReference type="EMBL" id="SNQ51092.1"/>
    </source>
</evidence>
<proteinExistence type="predicted"/>
<dbReference type="AlphaFoldDB" id="A0A2I2KZJ2"/>
<organism evidence="3 4">
    <name type="scientific">Frankia canadensis</name>
    <dbReference type="NCBI Taxonomy" id="1836972"/>
    <lineage>
        <taxon>Bacteria</taxon>
        <taxon>Bacillati</taxon>
        <taxon>Actinomycetota</taxon>
        <taxon>Actinomycetes</taxon>
        <taxon>Frankiales</taxon>
        <taxon>Frankiaceae</taxon>
        <taxon>Frankia</taxon>
    </lineage>
</organism>
<evidence type="ECO:0000256" key="1">
    <source>
        <dbReference type="SAM" id="MobiDB-lite"/>
    </source>
</evidence>
<accession>A0A2I2KZJ2</accession>
<evidence type="ECO:0000313" key="4">
    <source>
        <dbReference type="Proteomes" id="UP000234331"/>
    </source>
</evidence>
<dbReference type="PANTHER" id="PTHR34203">
    <property type="entry name" value="METHYLTRANSFERASE, FKBM FAMILY PROTEIN"/>
    <property type="match status" value="1"/>
</dbReference>
<dbReference type="OrthoDB" id="9787292at2"/>
<dbReference type="NCBIfam" id="TIGR01444">
    <property type="entry name" value="fkbM_fam"/>
    <property type="match status" value="1"/>
</dbReference>
<keyword evidence="3" id="KW-0489">Methyltransferase</keyword>
<dbReference type="SUPFAM" id="SSF53335">
    <property type="entry name" value="S-adenosyl-L-methionine-dependent methyltransferases"/>
    <property type="match status" value="1"/>
</dbReference>
<feature type="domain" description="Methyltransferase FkbM" evidence="2">
    <location>
        <begin position="103"/>
        <end position="245"/>
    </location>
</feature>
<feature type="region of interest" description="Disordered" evidence="1">
    <location>
        <begin position="269"/>
        <end position="317"/>
    </location>
</feature>
<dbReference type="Proteomes" id="UP000234331">
    <property type="component" value="Unassembled WGS sequence"/>
</dbReference>
<keyword evidence="3" id="KW-0808">Transferase</keyword>